<protein>
    <submittedName>
        <fullName evidence="6">TlpA family protein disulfide reductase</fullName>
    </submittedName>
</protein>
<dbReference type="InterPro" id="IPR050553">
    <property type="entry name" value="Thioredoxin_ResA/DsbE_sf"/>
</dbReference>
<dbReference type="PANTHER" id="PTHR42852">
    <property type="entry name" value="THIOL:DISULFIDE INTERCHANGE PROTEIN DSBE"/>
    <property type="match status" value="1"/>
</dbReference>
<sequence length="449" mass="49134">MSPAQLVDFLGEVDRELRTLISGQSGITDPKAFESEVERVVALKKVASERLMDDADASASDRVIGRRGFLQSLSHLASMGDLKAAEDLQAFAEKYRADPSPELRSDSQLVLIGFAIESLRHGKEGAAERVLKLVEELMDDERPVDVATLMVLGQAKDTLLQYERSAEAAEVRRLILERFGSSENAEVARMAAMIASSGFSQAETAIEHLDQLRQQFVAKARPAEGVVAEDLPAVTVEMWTKAVDAVLAQPADLLTAEFLAGATLEAEAVGRGDIATATYDALKRELSDRSDAVGRVARTALKARENRENVIGEVIDPDLPSVDGRPLNMADYRGKVVLMPFWSTAFPDSLIVLPNLLEIQERYPDRVAIVGMNLDVVGTSVMGFVEQEKLTFPSFRSESDPSAEIVNDVAYRFGAVTLLFVAVIDQEGKVRHLDFSGRDLTSEVEKLIR</sequence>
<evidence type="ECO:0000313" key="6">
    <source>
        <dbReference type="EMBL" id="MCM2371497.1"/>
    </source>
</evidence>
<keyword evidence="7" id="KW-1185">Reference proteome</keyword>
<comment type="subcellular location">
    <subcellularLocation>
        <location evidence="1">Cell envelope</location>
    </subcellularLocation>
</comment>
<accession>A0ABT0U3K2</accession>
<keyword evidence="3" id="KW-1015">Disulfide bond</keyword>
<dbReference type="EMBL" id="JAMQBK010000031">
    <property type="protein sequence ID" value="MCM2371497.1"/>
    <property type="molecule type" value="Genomic_DNA"/>
</dbReference>
<dbReference type="InterPro" id="IPR036249">
    <property type="entry name" value="Thioredoxin-like_sf"/>
</dbReference>
<evidence type="ECO:0000313" key="7">
    <source>
        <dbReference type="Proteomes" id="UP001202961"/>
    </source>
</evidence>
<reference evidence="6 7" key="1">
    <citation type="journal article" date="2022" name="Syst. Appl. Microbiol.">
        <title>Rhodopirellula aestuarii sp. nov., a novel member of the genus Rhodopirellula isolated from brackish sediments collected in the Tagus River estuary, Portugal.</title>
        <authorList>
            <person name="Vitorino I.R."/>
            <person name="Klimek D."/>
            <person name="Calusinska M."/>
            <person name="Lobo-da-Cunha A."/>
            <person name="Vasconcelos V."/>
            <person name="Lage O.M."/>
        </authorList>
    </citation>
    <scope>NUCLEOTIDE SEQUENCE [LARGE SCALE GENOMIC DNA]</scope>
    <source>
        <strain evidence="6 7">ICT_H3.1</strain>
    </source>
</reference>
<organism evidence="6 7">
    <name type="scientific">Aporhodopirellula aestuarii</name>
    <dbReference type="NCBI Taxonomy" id="2950107"/>
    <lineage>
        <taxon>Bacteria</taxon>
        <taxon>Pseudomonadati</taxon>
        <taxon>Planctomycetota</taxon>
        <taxon>Planctomycetia</taxon>
        <taxon>Pirellulales</taxon>
        <taxon>Pirellulaceae</taxon>
        <taxon>Aporhodopirellula</taxon>
    </lineage>
</organism>
<dbReference type="Proteomes" id="UP001202961">
    <property type="component" value="Unassembled WGS sequence"/>
</dbReference>
<dbReference type="PROSITE" id="PS51352">
    <property type="entry name" value="THIOREDOXIN_2"/>
    <property type="match status" value="1"/>
</dbReference>
<gene>
    <name evidence="6" type="ORF">NB063_12865</name>
</gene>
<dbReference type="Gene3D" id="3.40.30.10">
    <property type="entry name" value="Glutaredoxin"/>
    <property type="match status" value="1"/>
</dbReference>
<dbReference type="PANTHER" id="PTHR42852:SF6">
    <property type="entry name" value="THIOL:DISULFIDE INTERCHANGE PROTEIN DSBE"/>
    <property type="match status" value="1"/>
</dbReference>
<evidence type="ECO:0000256" key="2">
    <source>
        <dbReference type="ARBA" id="ARBA00022748"/>
    </source>
</evidence>
<evidence type="ECO:0000259" key="5">
    <source>
        <dbReference type="PROSITE" id="PS51352"/>
    </source>
</evidence>
<comment type="caution">
    <text evidence="6">The sequence shown here is derived from an EMBL/GenBank/DDBJ whole genome shotgun (WGS) entry which is preliminary data.</text>
</comment>
<evidence type="ECO:0000256" key="1">
    <source>
        <dbReference type="ARBA" id="ARBA00004196"/>
    </source>
</evidence>
<feature type="domain" description="Thioredoxin" evidence="5">
    <location>
        <begin position="308"/>
        <end position="449"/>
    </location>
</feature>
<evidence type="ECO:0000256" key="4">
    <source>
        <dbReference type="ARBA" id="ARBA00023284"/>
    </source>
</evidence>
<dbReference type="SUPFAM" id="SSF52833">
    <property type="entry name" value="Thioredoxin-like"/>
    <property type="match status" value="1"/>
</dbReference>
<evidence type="ECO:0000256" key="3">
    <source>
        <dbReference type="ARBA" id="ARBA00023157"/>
    </source>
</evidence>
<name>A0ABT0U3K2_9BACT</name>
<keyword evidence="4" id="KW-0676">Redox-active center</keyword>
<dbReference type="CDD" id="cd02966">
    <property type="entry name" value="TlpA_like_family"/>
    <property type="match status" value="1"/>
</dbReference>
<keyword evidence="2" id="KW-0201">Cytochrome c-type biogenesis</keyword>
<proteinExistence type="predicted"/>
<dbReference type="InterPro" id="IPR013766">
    <property type="entry name" value="Thioredoxin_domain"/>
</dbReference>